<reference evidence="4 5" key="1">
    <citation type="submission" date="2017-04" db="EMBL/GenBank/DDBJ databases">
        <authorList>
            <person name="Afonso C.L."/>
            <person name="Miller P.J."/>
            <person name="Scott M.A."/>
            <person name="Spackman E."/>
            <person name="Goraichik I."/>
            <person name="Dimitrov K.M."/>
            <person name="Suarez D.L."/>
            <person name="Swayne D.E."/>
        </authorList>
    </citation>
    <scope>NUCLEOTIDE SEQUENCE [LARGE SCALE GENOMIC DNA]</scope>
    <source>
        <strain evidence="4 5">DSM 43828</strain>
    </source>
</reference>
<accession>A0A1W2FU91</accession>
<feature type="chain" id="PRO_5039662603" evidence="2">
    <location>
        <begin position="29"/>
        <end position="268"/>
    </location>
</feature>
<organism evidence="4 5">
    <name type="scientific">Kibdelosporangium aridum</name>
    <dbReference type="NCBI Taxonomy" id="2030"/>
    <lineage>
        <taxon>Bacteria</taxon>
        <taxon>Bacillati</taxon>
        <taxon>Actinomycetota</taxon>
        <taxon>Actinomycetes</taxon>
        <taxon>Pseudonocardiales</taxon>
        <taxon>Pseudonocardiaceae</taxon>
        <taxon>Kibdelosporangium</taxon>
    </lineage>
</organism>
<dbReference type="Proteomes" id="UP000192674">
    <property type="component" value="Unassembled WGS sequence"/>
</dbReference>
<dbReference type="SUPFAM" id="SSF53850">
    <property type="entry name" value="Periplasmic binding protein-like II"/>
    <property type="match status" value="1"/>
</dbReference>
<evidence type="ECO:0000256" key="2">
    <source>
        <dbReference type="SAM" id="SignalP"/>
    </source>
</evidence>
<feature type="domain" description="Solute-binding protein family 3/N-terminal" evidence="3">
    <location>
        <begin position="46"/>
        <end position="268"/>
    </location>
</feature>
<feature type="signal peptide" evidence="2">
    <location>
        <begin position="1"/>
        <end position="28"/>
    </location>
</feature>
<evidence type="ECO:0000313" key="5">
    <source>
        <dbReference type="Proteomes" id="UP000192674"/>
    </source>
</evidence>
<dbReference type="SMART" id="SM00062">
    <property type="entry name" value="PBPb"/>
    <property type="match status" value="1"/>
</dbReference>
<dbReference type="OrthoDB" id="8454826at2"/>
<sequence>MVSWHRSRRAGWVAVVLAVVATATTTDAAASGKFDSRLDTIVAHGVLTVCSTGDYKPFSFRDANGNWSGVDIDMAGELAKQLRVKLAFHQSTWATVATDVGRECDIAMGGISITLDRARSVFFTQPYLRDGKTPITRCENTAKYQTLAQIDQPGVRVIVNPGGTNEQFDTANLHKATIVRYPDNNTIFEALLAGAADLMITDATETRYQAALHPGQLCAVHPDQPFTFVEKAYLVPRGDVVFQQWVDQWLHIALDDGTFQRISGRALG</sequence>
<keyword evidence="5" id="KW-1185">Reference proteome</keyword>
<name>A0A1W2FU91_KIBAR</name>
<dbReference type="Gene3D" id="3.40.190.10">
    <property type="entry name" value="Periplasmic binding protein-like II"/>
    <property type="match status" value="2"/>
</dbReference>
<dbReference type="RefSeq" id="WP_084433451.1">
    <property type="nucleotide sequence ID" value="NZ_FWXV01000011.1"/>
</dbReference>
<dbReference type="PANTHER" id="PTHR35936:SF19">
    <property type="entry name" value="AMINO-ACID-BINDING PROTEIN YXEM-RELATED"/>
    <property type="match status" value="1"/>
</dbReference>
<keyword evidence="1 2" id="KW-0732">Signal</keyword>
<dbReference type="AlphaFoldDB" id="A0A1W2FU91"/>
<proteinExistence type="predicted"/>
<dbReference type="InterPro" id="IPR001638">
    <property type="entry name" value="Solute-binding_3/MltF_N"/>
</dbReference>
<dbReference type="PANTHER" id="PTHR35936">
    <property type="entry name" value="MEMBRANE-BOUND LYTIC MUREIN TRANSGLYCOSYLASE F"/>
    <property type="match status" value="1"/>
</dbReference>
<evidence type="ECO:0000256" key="1">
    <source>
        <dbReference type="ARBA" id="ARBA00022729"/>
    </source>
</evidence>
<dbReference type="Pfam" id="PF00497">
    <property type="entry name" value="SBP_bac_3"/>
    <property type="match status" value="1"/>
</dbReference>
<evidence type="ECO:0000313" key="4">
    <source>
        <dbReference type="EMBL" id="SMD25491.1"/>
    </source>
</evidence>
<protein>
    <submittedName>
        <fullName evidence="4">Cyclohexadienyl dehydratase</fullName>
    </submittedName>
</protein>
<dbReference type="EMBL" id="FWXV01000011">
    <property type="protein sequence ID" value="SMD25491.1"/>
    <property type="molecule type" value="Genomic_DNA"/>
</dbReference>
<evidence type="ECO:0000259" key="3">
    <source>
        <dbReference type="SMART" id="SM00062"/>
    </source>
</evidence>
<gene>
    <name evidence="4" type="ORF">SAMN05661093_09177</name>
</gene>